<feature type="transmembrane region" description="Helical" evidence="1">
    <location>
        <begin position="6"/>
        <end position="25"/>
    </location>
</feature>
<keyword evidence="1" id="KW-1133">Transmembrane helix</keyword>
<dbReference type="RefSeq" id="WP_111952524.1">
    <property type="nucleotide sequence ID" value="NZ_CP036313.1"/>
</dbReference>
<evidence type="ECO:0000313" key="3">
    <source>
        <dbReference type="EMBL" id="RAM03897.1"/>
    </source>
</evidence>
<dbReference type="SUPFAM" id="SSF53474">
    <property type="entry name" value="alpha/beta-Hydrolases"/>
    <property type="match status" value="1"/>
</dbReference>
<keyword evidence="1" id="KW-0472">Membrane</keyword>
<protein>
    <recommendedName>
        <fullName evidence="6">Serine aminopeptidase S33 domain-containing protein</fullName>
    </recommendedName>
</protein>
<evidence type="ECO:0000313" key="5">
    <source>
        <dbReference type="Proteomes" id="UP000293902"/>
    </source>
</evidence>
<reference evidence="2 5" key="2">
    <citation type="submission" date="2019-02" db="EMBL/GenBank/DDBJ databases">
        <title>Complete genome sequence of Desulfobacter hydrogenophilus AcRS1.</title>
        <authorList>
            <person name="Marietou A."/>
            <person name="Lund M.B."/>
            <person name="Marshall I.P.G."/>
            <person name="Schreiber L."/>
            <person name="Jorgensen B."/>
        </authorList>
    </citation>
    <scope>NUCLEOTIDE SEQUENCE [LARGE SCALE GENOMIC DNA]</scope>
    <source>
        <strain evidence="2 5">AcRS1</strain>
    </source>
</reference>
<evidence type="ECO:0008006" key="6">
    <source>
        <dbReference type="Google" id="ProtNLM"/>
    </source>
</evidence>
<dbReference type="OrthoDB" id="9777090at2"/>
<dbReference type="AlphaFoldDB" id="A0A328FLI5"/>
<name>A0A328FLI5_9BACT</name>
<proteinExistence type="predicted"/>
<dbReference type="InterPro" id="IPR029058">
    <property type="entry name" value="AB_hydrolase_fold"/>
</dbReference>
<keyword evidence="5" id="KW-1185">Reference proteome</keyword>
<evidence type="ECO:0000256" key="1">
    <source>
        <dbReference type="SAM" id="Phobius"/>
    </source>
</evidence>
<dbReference type="EMBL" id="QLNI01000001">
    <property type="protein sequence ID" value="RAM03897.1"/>
    <property type="molecule type" value="Genomic_DNA"/>
</dbReference>
<evidence type="ECO:0000313" key="2">
    <source>
        <dbReference type="EMBL" id="QBH12912.1"/>
    </source>
</evidence>
<sequence>MKLVIQIIAMAIACYGMLGAVLYFFQEKMLFFPMGQIFGNCRQMERYGAEAISSNGIRYYLKRTESAESWIIVFHGNAGNACDRTYFFDLLSDLKSHVVLCEYPGYGGDNRKPGEKTILEQALMLVKEIKNQEIKTRRSKPGTINIFLSFFWGSHWAPVWPHGLPHRRRYPGLS</sequence>
<organism evidence="3 4">
    <name type="scientific">Desulfobacter hydrogenophilus</name>
    <dbReference type="NCBI Taxonomy" id="2291"/>
    <lineage>
        <taxon>Bacteria</taxon>
        <taxon>Pseudomonadati</taxon>
        <taxon>Thermodesulfobacteriota</taxon>
        <taxon>Desulfobacteria</taxon>
        <taxon>Desulfobacterales</taxon>
        <taxon>Desulfobacteraceae</taxon>
        <taxon>Desulfobacter</taxon>
    </lineage>
</organism>
<keyword evidence="1" id="KW-0812">Transmembrane</keyword>
<dbReference type="Proteomes" id="UP000293902">
    <property type="component" value="Chromosome"/>
</dbReference>
<gene>
    <name evidence="3" type="ORF">DO021_00265</name>
    <name evidence="2" type="ORF">EYB58_08280</name>
</gene>
<accession>A0A328FLI5</accession>
<reference evidence="3 4" key="1">
    <citation type="submission" date="2018-06" db="EMBL/GenBank/DDBJ databases">
        <title>Complete Genome Sequence of Desulfobacter hydrogenophilus (DSM3380).</title>
        <authorList>
            <person name="Marietou A."/>
            <person name="Schreiber L."/>
            <person name="Marshall I."/>
            <person name="Jorgensen B."/>
        </authorList>
    </citation>
    <scope>NUCLEOTIDE SEQUENCE [LARGE SCALE GENOMIC DNA]</scope>
    <source>
        <strain evidence="3 4">DSM 3380</strain>
    </source>
</reference>
<evidence type="ECO:0000313" key="4">
    <source>
        <dbReference type="Proteomes" id="UP000248798"/>
    </source>
</evidence>
<dbReference type="EMBL" id="CP036313">
    <property type="protein sequence ID" value="QBH12912.1"/>
    <property type="molecule type" value="Genomic_DNA"/>
</dbReference>
<dbReference type="Proteomes" id="UP000248798">
    <property type="component" value="Unassembled WGS sequence"/>
</dbReference>
<dbReference type="Gene3D" id="3.40.50.1820">
    <property type="entry name" value="alpha/beta hydrolase"/>
    <property type="match status" value="1"/>
</dbReference>